<organism evidence="2 3">
    <name type="scientific">Schizophyllum amplum</name>
    <dbReference type="NCBI Taxonomy" id="97359"/>
    <lineage>
        <taxon>Eukaryota</taxon>
        <taxon>Fungi</taxon>
        <taxon>Dikarya</taxon>
        <taxon>Basidiomycota</taxon>
        <taxon>Agaricomycotina</taxon>
        <taxon>Agaricomycetes</taxon>
        <taxon>Agaricomycetidae</taxon>
        <taxon>Agaricales</taxon>
        <taxon>Schizophyllaceae</taxon>
        <taxon>Schizophyllum</taxon>
    </lineage>
</organism>
<evidence type="ECO:0000313" key="3">
    <source>
        <dbReference type="Proteomes" id="UP000320762"/>
    </source>
</evidence>
<gene>
    <name evidence="2" type="ORF">BD626DRAFT_578241</name>
</gene>
<reference evidence="2 3" key="1">
    <citation type="journal article" date="2019" name="New Phytol.">
        <title>Comparative genomics reveals unique wood-decay strategies and fruiting body development in the Schizophyllaceae.</title>
        <authorList>
            <person name="Almasi E."/>
            <person name="Sahu N."/>
            <person name="Krizsan K."/>
            <person name="Balint B."/>
            <person name="Kovacs G.M."/>
            <person name="Kiss B."/>
            <person name="Cseklye J."/>
            <person name="Drula E."/>
            <person name="Henrissat B."/>
            <person name="Nagy I."/>
            <person name="Chovatia M."/>
            <person name="Adam C."/>
            <person name="LaButti K."/>
            <person name="Lipzen A."/>
            <person name="Riley R."/>
            <person name="Grigoriev I.V."/>
            <person name="Nagy L.G."/>
        </authorList>
    </citation>
    <scope>NUCLEOTIDE SEQUENCE [LARGE SCALE GENOMIC DNA]</scope>
    <source>
        <strain evidence="2 3">NL-1724</strain>
    </source>
</reference>
<name>A0A550BS24_9AGAR</name>
<comment type="caution">
    <text evidence="2">The sequence shown here is derived from an EMBL/GenBank/DDBJ whole genome shotgun (WGS) entry which is preliminary data.</text>
</comment>
<evidence type="ECO:0000256" key="1">
    <source>
        <dbReference type="SAM" id="MobiDB-lite"/>
    </source>
</evidence>
<proteinExistence type="predicted"/>
<keyword evidence="3" id="KW-1185">Reference proteome</keyword>
<dbReference type="EMBL" id="VDMD01000169">
    <property type="protein sequence ID" value="TRM55338.1"/>
    <property type="molecule type" value="Genomic_DNA"/>
</dbReference>
<feature type="region of interest" description="Disordered" evidence="1">
    <location>
        <begin position="135"/>
        <end position="168"/>
    </location>
</feature>
<dbReference type="AlphaFoldDB" id="A0A550BS24"/>
<evidence type="ECO:0000313" key="2">
    <source>
        <dbReference type="EMBL" id="TRM55338.1"/>
    </source>
</evidence>
<dbReference type="Proteomes" id="UP000320762">
    <property type="component" value="Unassembled WGS sequence"/>
</dbReference>
<sequence length="368" mass="39600">MPRPPQRTRRLSHLLVAAADNDNDARRPIVVLDVVGDGDASLPCLSWSCPSSSSLTSPSYGIVLYLLRGLDGAGDGGAAGGRAWGGVPPYLRIRMPGPVMGRAITPLLAAHEGGAQRRHSLGLGWGLSATLQALAPSPRPPGRGSGLRPRIEAARSAATPSRLGWGGLGDGAGGRDAVRRGRRAAPPFNWCLCVVGRCRRESKLLSGLEIAIDVAVDIDFRILVGCVGGALHHPRVHHPACNHRLALLLNIDERAARHPGAHLTSLNVYALYHDLMQVLQAMSIHEQGVEYMYRRPPSDVLDVLLIVVTTVVSPIRAPWHLQGALDIALNLRCIAVGDEYMDRRPASEVGDEYMYRRLASDVIDVGRH</sequence>
<protein>
    <submittedName>
        <fullName evidence="2">Uncharacterized protein</fullName>
    </submittedName>
</protein>
<accession>A0A550BS24</accession>